<sequence>MSQISKLSAERGYVVSKNARRPPLPTKNDSLAVGERPSLRTPQGSGLKDAGATASVERSSTADVQSLERELILLKKQQAATMQKKVQLRTEMERLRFFKALQTKELLSGKADKACRKDGQLIEREIENKPKRKTWAGELLDLSPGLAHSLNARHL</sequence>
<comment type="caution">
    <text evidence="2">The sequence shown here is derived from an EMBL/GenBank/DDBJ whole genome shotgun (WGS) entry which is preliminary data.</text>
</comment>
<evidence type="ECO:0000256" key="1">
    <source>
        <dbReference type="SAM" id="MobiDB-lite"/>
    </source>
</evidence>
<protein>
    <submittedName>
        <fullName evidence="2">Uncharacterized protein</fullName>
    </submittedName>
</protein>
<dbReference type="EMBL" id="JALJOQ010000246">
    <property type="protein sequence ID" value="KAK9787509.1"/>
    <property type="molecule type" value="Genomic_DNA"/>
</dbReference>
<name>A0AAW1NPU0_9CHLO</name>
<organism evidence="2 3">
    <name type="scientific">Symbiochloris irregularis</name>
    <dbReference type="NCBI Taxonomy" id="706552"/>
    <lineage>
        <taxon>Eukaryota</taxon>
        <taxon>Viridiplantae</taxon>
        <taxon>Chlorophyta</taxon>
        <taxon>core chlorophytes</taxon>
        <taxon>Trebouxiophyceae</taxon>
        <taxon>Trebouxiales</taxon>
        <taxon>Trebouxiaceae</taxon>
        <taxon>Symbiochloris</taxon>
    </lineage>
</organism>
<reference evidence="2 3" key="1">
    <citation type="journal article" date="2024" name="Nat. Commun.">
        <title>Phylogenomics reveals the evolutionary origins of lichenization in chlorophyte algae.</title>
        <authorList>
            <person name="Puginier C."/>
            <person name="Libourel C."/>
            <person name="Otte J."/>
            <person name="Skaloud P."/>
            <person name="Haon M."/>
            <person name="Grisel S."/>
            <person name="Petersen M."/>
            <person name="Berrin J.G."/>
            <person name="Delaux P.M."/>
            <person name="Dal Grande F."/>
            <person name="Keller J."/>
        </authorList>
    </citation>
    <scope>NUCLEOTIDE SEQUENCE [LARGE SCALE GENOMIC DNA]</scope>
    <source>
        <strain evidence="2 3">SAG 2036</strain>
    </source>
</reference>
<dbReference type="Proteomes" id="UP001465755">
    <property type="component" value="Unassembled WGS sequence"/>
</dbReference>
<feature type="region of interest" description="Disordered" evidence="1">
    <location>
        <begin position="1"/>
        <end position="63"/>
    </location>
</feature>
<dbReference type="AlphaFoldDB" id="A0AAW1NPU0"/>
<accession>A0AAW1NPU0</accession>
<evidence type="ECO:0000313" key="2">
    <source>
        <dbReference type="EMBL" id="KAK9787509.1"/>
    </source>
</evidence>
<keyword evidence="3" id="KW-1185">Reference proteome</keyword>
<proteinExistence type="predicted"/>
<gene>
    <name evidence="2" type="ORF">WJX73_003856</name>
</gene>
<evidence type="ECO:0000313" key="3">
    <source>
        <dbReference type="Proteomes" id="UP001465755"/>
    </source>
</evidence>